<keyword evidence="5" id="KW-1185">Reference proteome</keyword>
<dbReference type="InterPro" id="IPR029028">
    <property type="entry name" value="Alpha/beta_knot_MTases"/>
</dbReference>
<dbReference type="GO" id="GO:0002128">
    <property type="term" value="P:tRNA nucleoside ribose methylation"/>
    <property type="evidence" value="ECO:0007669"/>
    <property type="project" value="EnsemblFungi"/>
</dbReference>
<dbReference type="SUPFAM" id="SSF75217">
    <property type="entry name" value="alpha/beta knot"/>
    <property type="match status" value="1"/>
</dbReference>
<evidence type="ECO:0000313" key="5">
    <source>
        <dbReference type="Proteomes" id="UP000094285"/>
    </source>
</evidence>
<keyword evidence="1" id="KW-0489">Methyltransferase</keyword>
<dbReference type="PANTHER" id="PTHR12029:SF11">
    <property type="entry name" value="METHYLTRANSFERASE TARBP1-RELATED"/>
    <property type="match status" value="1"/>
</dbReference>
<dbReference type="STRING" id="984487.A0A1E4SF53"/>
<sequence length="1385" mass="158625">MSISISYLTKYLGSEVQVQLATDLSQKLSEDIEHVQALYDLLDVVDLNDHHEIHSAILEYFTDAIYSSESSKYEYAAKYIQKVPRLRQDILSKISKSLHQYISQNINWFIPEFSSILEIQIDRDDSIEISNQEVISLFQFLEYLLTITEKNMEILDPVILMFLGINDETINSLMTQLLRWRIDDITNSIGSFKIWEIIFTLEATGVKSHKSNGFILWLRYLNSPNFVADKTFEEVALKSNYWGVLQNGLSSVSHEHRKFCLSILQLSVQSIKFDISNDYITWNTSESSIHLEEWSRYTTLFEVMGVDTSLHQAVAGSNDIIGLISSNSLIHPSWGFCLLSTGFKATMDSVKKFSLNLLLSIPPEHLYLMKYGLPFLEQIYLPYAMSAHLFIVRNVDGFSKCEFGDRLSNFIASLVSNLRTNDEYELVLGSIMKVLENLKESFDPARIYVTRGIVKGLGDKQVLKFGVHDKILLKLFENTSEGDLFETACQTLNLQILLHFELSETQFIETLDKFVKLNGYKLVNDNLKDIKNYFSGSTNLFESLKRQESDDSKVFLLPFIDDDQLIPYILTESKYFLVKILESGLNLTFLQDDRILEACSELINSDLLIQNEEIISSLSRVQFNSNSVIQADPLKKLWKTIEDELQLDNYHTLTVAVKKFRLFNKLVRFQQFFDSYTTILDLHKSMLSNTLELTKTVKNFYKIKDEIYGEFFTLLETCSNYGLFDQVSIIQVLDLVNANSSDYRSNMAMVKIMQNYIINCEVSNDEYEQIAEFLAAMWDNLDSSRLQLNQKDLHVLFINTLYHSKLLSSTTSSEKVCDRLTHVGLSIIENSQGRRSLLPSLAKALSFFQVNHNQYFESASWLPEILVRSLILFQLRSNVFKLEKIIGTFFDEEISSSESHLYQSIYGPDEVSSKVWILTILSSIKSTKFANQIMQFIIDNEREFYFLQVNKSTDGLEEWTRIQLLSIIISIIDVVDFDDYMESFIKLLETDPSPLARLYVEWIVSYKLLSNEKYTKYIFDSLSNEMITLKPTVITSYERTLVLMIQHLSSSQESDFISKFLTIIIPGATSNKASTRHFSLSLLLSIFEGIKVRGIKLNSHISEMLENMHKSALKSDSFGQYRSGDALLWDIKKDMTLVGISGGVLMRISDREEIEFIPREVYLEYLTPEQIAFLNHPVGEDLKDLWVKERKVQKRATKVPESSAQSPLQTKSGAWNTIMDVDVTARGSDIVRSDLIVVSSLVNKLPNLGGICRLSDVLGAGLLTLNDLNAKTQQQFKSVAVTADQWMPMIEVKVEEIKNFLKEKKREGYTLIGLEQTDKSVELNSELKFPKKSLILLGREKEGVPGDLLSELDMCVEIKQVGVIRSMNIQTATAIIVHAYSSQHC</sequence>
<gene>
    <name evidence="4" type="ORF">CANTADRAFT_54915</name>
</gene>
<dbReference type="GO" id="GO:0034599">
    <property type="term" value="P:cellular response to oxidative stress"/>
    <property type="evidence" value="ECO:0007669"/>
    <property type="project" value="EnsemblFungi"/>
</dbReference>
<evidence type="ECO:0000256" key="2">
    <source>
        <dbReference type="ARBA" id="ARBA00022679"/>
    </source>
</evidence>
<dbReference type="CDD" id="cd18091">
    <property type="entry name" value="SpoU-like_TRM3-like"/>
    <property type="match status" value="1"/>
</dbReference>
<dbReference type="OrthoDB" id="241340at2759"/>
<dbReference type="Proteomes" id="UP000094285">
    <property type="component" value="Unassembled WGS sequence"/>
</dbReference>
<dbReference type="InterPro" id="IPR044748">
    <property type="entry name" value="Trm3/TARBP1_C"/>
</dbReference>
<dbReference type="Pfam" id="PF00588">
    <property type="entry name" value="SpoU_methylase"/>
    <property type="match status" value="1"/>
</dbReference>
<evidence type="ECO:0000313" key="4">
    <source>
        <dbReference type="EMBL" id="ODV78144.1"/>
    </source>
</evidence>
<accession>A0A1E4SF53</accession>
<evidence type="ECO:0000259" key="3">
    <source>
        <dbReference type="Pfam" id="PF00588"/>
    </source>
</evidence>
<keyword evidence="2" id="KW-0808">Transferase</keyword>
<dbReference type="GO" id="GO:0016423">
    <property type="term" value="F:tRNA (guanine) methyltransferase activity"/>
    <property type="evidence" value="ECO:0007669"/>
    <property type="project" value="EnsemblFungi"/>
</dbReference>
<dbReference type="InterPro" id="IPR029026">
    <property type="entry name" value="tRNA_m1G_MTases_N"/>
</dbReference>
<dbReference type="FunFam" id="3.40.1280.10:FF:000022">
    <property type="entry name" value="Trm3p"/>
    <property type="match status" value="1"/>
</dbReference>
<proteinExistence type="predicted"/>
<protein>
    <recommendedName>
        <fullName evidence="3">tRNA/rRNA methyltransferase SpoU type domain-containing protein</fullName>
    </recommendedName>
</protein>
<dbReference type="InterPro" id="IPR001537">
    <property type="entry name" value="SpoU_MeTrfase"/>
</dbReference>
<dbReference type="InterPro" id="IPR045330">
    <property type="entry name" value="TRM3/TARBP1"/>
</dbReference>
<dbReference type="PANTHER" id="PTHR12029">
    <property type="entry name" value="RNA METHYLTRANSFERASE"/>
    <property type="match status" value="1"/>
</dbReference>
<dbReference type="RefSeq" id="XP_020063266.1">
    <property type="nucleotide sequence ID" value="XM_020210382.1"/>
</dbReference>
<dbReference type="EMBL" id="KV453914">
    <property type="protein sequence ID" value="ODV78144.1"/>
    <property type="molecule type" value="Genomic_DNA"/>
</dbReference>
<reference evidence="5" key="1">
    <citation type="submission" date="2016-05" db="EMBL/GenBank/DDBJ databases">
        <title>Comparative genomics of biotechnologically important yeasts.</title>
        <authorList>
            <consortium name="DOE Joint Genome Institute"/>
            <person name="Riley R."/>
            <person name="Haridas S."/>
            <person name="Wolfe K.H."/>
            <person name="Lopes M.R."/>
            <person name="Hittinger C.T."/>
            <person name="Goker M."/>
            <person name="Salamov A."/>
            <person name="Wisecaver J."/>
            <person name="Long T.M."/>
            <person name="Aerts A.L."/>
            <person name="Barry K."/>
            <person name="Choi C."/>
            <person name="Clum A."/>
            <person name="Coughlan A.Y."/>
            <person name="Deshpande S."/>
            <person name="Douglass A.P."/>
            <person name="Hanson S.J."/>
            <person name="Klenk H.-P."/>
            <person name="Labutti K."/>
            <person name="Lapidus A."/>
            <person name="Lindquist E."/>
            <person name="Lipzen A."/>
            <person name="Meier-Kolthoff J.P."/>
            <person name="Ohm R.A."/>
            <person name="Otillar R.P."/>
            <person name="Pangilinan J."/>
            <person name="Peng Y."/>
            <person name="Rokas A."/>
            <person name="Rosa C.A."/>
            <person name="Scheuner C."/>
            <person name="Sibirny A.A."/>
            <person name="Slot J.C."/>
            <person name="Stielow J.B."/>
            <person name="Sun H."/>
            <person name="Kurtzman C.P."/>
            <person name="Blackwell M."/>
            <person name="Grigoriev I.V."/>
            <person name="Jeffries T.W."/>
        </authorList>
    </citation>
    <scope>NUCLEOTIDE SEQUENCE [LARGE SCALE GENOMIC DNA]</scope>
    <source>
        <strain evidence="5">NRRL Y-17324</strain>
    </source>
</reference>
<dbReference type="GO" id="GO:0003723">
    <property type="term" value="F:RNA binding"/>
    <property type="evidence" value="ECO:0007669"/>
    <property type="project" value="InterPro"/>
</dbReference>
<dbReference type="Gene3D" id="3.40.1280.10">
    <property type="match status" value="1"/>
</dbReference>
<dbReference type="GeneID" id="30984518"/>
<feature type="domain" description="tRNA/rRNA methyltransferase SpoU type" evidence="3">
    <location>
        <begin position="1235"/>
        <end position="1377"/>
    </location>
</feature>
<name>A0A1E4SF53_9ASCO</name>
<organism evidence="4 5">
    <name type="scientific">Suhomyces tanzawaensis NRRL Y-17324</name>
    <dbReference type="NCBI Taxonomy" id="984487"/>
    <lineage>
        <taxon>Eukaryota</taxon>
        <taxon>Fungi</taxon>
        <taxon>Dikarya</taxon>
        <taxon>Ascomycota</taxon>
        <taxon>Saccharomycotina</taxon>
        <taxon>Pichiomycetes</taxon>
        <taxon>Debaryomycetaceae</taxon>
        <taxon>Suhomyces</taxon>
    </lineage>
</organism>
<evidence type="ECO:0000256" key="1">
    <source>
        <dbReference type="ARBA" id="ARBA00022603"/>
    </source>
</evidence>